<dbReference type="NCBIfam" id="NF041518">
    <property type="entry name" value="choice_anch_Q"/>
    <property type="match status" value="1"/>
</dbReference>
<feature type="compositionally biased region" description="Polar residues" evidence="9">
    <location>
        <begin position="946"/>
        <end position="962"/>
    </location>
</feature>
<dbReference type="InterPro" id="IPR012334">
    <property type="entry name" value="Pectin_lyas_fold"/>
</dbReference>
<dbReference type="Pfam" id="PF02415">
    <property type="entry name" value="Chlam_PMP"/>
    <property type="match status" value="2"/>
</dbReference>
<dbReference type="SUPFAM" id="SSF51126">
    <property type="entry name" value="Pectin lyase-like"/>
    <property type="match status" value="2"/>
</dbReference>
<evidence type="ECO:0000256" key="2">
    <source>
        <dbReference type="ARBA" id="ARBA00004442"/>
    </source>
</evidence>
<accession>A0A7C1FK78</accession>
<feature type="region of interest" description="Disordered" evidence="9">
    <location>
        <begin position="855"/>
        <end position="962"/>
    </location>
</feature>
<keyword evidence="8" id="KW-0998">Cell outer membrane</keyword>
<dbReference type="PANTHER" id="PTHR11319:SF35">
    <property type="entry name" value="OUTER MEMBRANE PROTEIN PMPC-RELATED"/>
    <property type="match status" value="1"/>
</dbReference>
<dbReference type="GO" id="GO:0009279">
    <property type="term" value="C:cell outer membrane"/>
    <property type="evidence" value="ECO:0007669"/>
    <property type="project" value="UniProtKB-SubCell"/>
</dbReference>
<dbReference type="InterPro" id="IPR059226">
    <property type="entry name" value="Choice_anch_Q_dom"/>
</dbReference>
<keyword evidence="4" id="KW-0964">Secreted</keyword>
<dbReference type="SUPFAM" id="SSF103647">
    <property type="entry name" value="TSP type-3 repeat"/>
    <property type="match status" value="1"/>
</dbReference>
<dbReference type="GO" id="GO:0005509">
    <property type="term" value="F:calcium ion binding"/>
    <property type="evidence" value="ECO:0007669"/>
    <property type="project" value="InterPro"/>
</dbReference>
<evidence type="ECO:0000256" key="8">
    <source>
        <dbReference type="ARBA" id="ARBA00023237"/>
    </source>
</evidence>
<dbReference type="InterPro" id="IPR059100">
    <property type="entry name" value="TSP3_bac"/>
</dbReference>
<evidence type="ECO:0000256" key="4">
    <source>
        <dbReference type="ARBA" id="ARBA00022525"/>
    </source>
</evidence>
<proteinExistence type="predicted"/>
<dbReference type="InterPro" id="IPR028974">
    <property type="entry name" value="TSP_type-3_rpt"/>
</dbReference>
<dbReference type="InterPro" id="IPR006626">
    <property type="entry name" value="PbH1"/>
</dbReference>
<dbReference type="EMBL" id="DSMG01000165">
    <property type="protein sequence ID" value="HDX32894.1"/>
    <property type="molecule type" value="Genomic_DNA"/>
</dbReference>
<dbReference type="PANTHER" id="PTHR11319">
    <property type="entry name" value="G PROTEIN-COUPLED RECEPTOR-RELATED"/>
    <property type="match status" value="1"/>
</dbReference>
<keyword evidence="5" id="KW-0732">Signal</keyword>
<evidence type="ECO:0000256" key="3">
    <source>
        <dbReference type="ARBA" id="ARBA00004613"/>
    </source>
</evidence>
<dbReference type="GO" id="GO:0005576">
    <property type="term" value="C:extracellular region"/>
    <property type="evidence" value="ECO:0007669"/>
    <property type="project" value="UniProtKB-SubCell"/>
</dbReference>
<evidence type="ECO:0000256" key="9">
    <source>
        <dbReference type="SAM" id="MobiDB-lite"/>
    </source>
</evidence>
<dbReference type="InterPro" id="IPR003368">
    <property type="entry name" value="POMP_repeat"/>
</dbReference>
<dbReference type="NCBIfam" id="TIGR01376">
    <property type="entry name" value="POMP_repeat"/>
    <property type="match status" value="1"/>
</dbReference>
<evidence type="ECO:0000256" key="6">
    <source>
        <dbReference type="ARBA" id="ARBA00022837"/>
    </source>
</evidence>
<dbReference type="Gene3D" id="2.160.20.10">
    <property type="entry name" value="Single-stranded right-handed beta-helix, Pectin lyase-like"/>
    <property type="match status" value="1"/>
</dbReference>
<feature type="compositionally biased region" description="Polar residues" evidence="9">
    <location>
        <begin position="855"/>
        <end position="865"/>
    </location>
</feature>
<dbReference type="AlphaFoldDB" id="A0A7C1FK78"/>
<dbReference type="Pfam" id="PF18884">
    <property type="entry name" value="TSP3_bac"/>
    <property type="match status" value="3"/>
</dbReference>
<evidence type="ECO:0000256" key="1">
    <source>
        <dbReference type="ARBA" id="ARBA00004196"/>
    </source>
</evidence>
<evidence type="ECO:0000313" key="10">
    <source>
        <dbReference type="EMBL" id="HDX32894.1"/>
    </source>
</evidence>
<reference evidence="10" key="1">
    <citation type="journal article" date="2020" name="mSystems">
        <title>Genome- and Community-Level Interaction Insights into Carbon Utilization and Element Cycling Functions of Hydrothermarchaeota in Hydrothermal Sediment.</title>
        <authorList>
            <person name="Zhou Z."/>
            <person name="Liu Y."/>
            <person name="Xu W."/>
            <person name="Pan J."/>
            <person name="Luo Z.H."/>
            <person name="Li M."/>
        </authorList>
    </citation>
    <scope>NUCLEOTIDE SEQUENCE [LARGE SCALE GENOMIC DNA]</scope>
    <source>
        <strain evidence="10">SpSt-289</strain>
    </source>
</reference>
<dbReference type="InterPro" id="IPR011050">
    <property type="entry name" value="Pectin_lyase_fold/virulence"/>
</dbReference>
<comment type="caution">
    <text evidence="10">The sequence shown here is derived from an EMBL/GenBank/DDBJ whole genome shotgun (WGS) entry which is preliminary data.</text>
</comment>
<protein>
    <submittedName>
        <fullName evidence="10">Uncharacterized protein</fullName>
    </submittedName>
</protein>
<comment type="subcellular location">
    <subcellularLocation>
        <location evidence="1">Cell envelope</location>
    </subcellularLocation>
    <subcellularLocation>
        <location evidence="2">Cell outer membrane</location>
    </subcellularLocation>
    <subcellularLocation>
        <location evidence="3">Secreted</location>
    </subcellularLocation>
</comment>
<sequence length="977" mass="100703">MLSSRTFRRWMRMLILAGFGVSALVLALPLRAAGDVLYAVPGGLTSGSCTSWATACTLSYALSIATSGDQIWVKKGVHKPDVTGLSNPRLATFSLKEGVAIYGGFAGTETSLGERSWTSHPTILSGDIDNNDVVDANGATLTINGANVYHVVTASNVSNAAVLNGFTVTGGQATDPDNSPDQGAGIYNINASPTLVNLLITGNTARYGGAGMYNQGTSSPSVFAVTFRRNDVMSYGGGVYNEDSSSPTLINVSFISNTATYGGGFFNGGGTLTLSLVQFQENRAGQGGAIFNDAGSIQLMNASFISNTAYQYGGGIWTFEGGLTAVNSEFRNNQADGSGGAIYSRSSEIDITDSSFVNNSSNSYGGGGLYHSQFTRETVARLTNVTFEGNNVGGHGGGMYVFQASAQLDKVRFVNNAAAAGGGMSSVFGKSIVLTDTVFIGNTASSWGGGMSTLVTERDMTLTNVLFSGNTSLQDGGGMRNENAASRNAKFTLTNVTFSGNTAQNRGGALFNLAETITLTNVIIWENTASINSGLHNDSSDLLIAHSDVQGCGGSSMWNSACGIDGGGNIDTDPLFVDASGPDDLVGTLDDDLRLQTSSPAIDAGNNAAVPDGLSTDLDGNLRIQDGDGDNSAVVDMGAYEAEDVYPPTVISVTRGDANPTNAASVTFIVSFSEPVIGVDATDFTVTTTGVSGAAVSGVSGSGSTYTVTVSTGSGDGMLRLDIPTSAMISDVVGNGLTGLPYQAGEAYTIDKTGPTVNLEQAAEQADPTNTTPISFTVVFNEPINAATFSASDVVLDWSVPGEITATVAEIAPFNGTVFRIAVSGMDRSGVVTASIPAGVIQDLAGNLNIASTSTDNTVTYWDPTSDSDGDGMPDGWEVANGLNPNSSDASGDPDNDGLSNLQEYQHSTNPNASDSDGDGMPDGWEVANGLNPNSSDASEDPDGDGQSNLQEYLNNTDPNVSDSLTKLFLPLLQKSN</sequence>
<name>A0A7C1FK78_9CHLR</name>
<keyword evidence="7" id="KW-0472">Membrane</keyword>
<evidence type="ECO:0000256" key="5">
    <source>
        <dbReference type="ARBA" id="ARBA00022729"/>
    </source>
</evidence>
<keyword evidence="6" id="KW-0106">Calcium</keyword>
<feature type="compositionally biased region" description="Polar residues" evidence="9">
    <location>
        <begin position="898"/>
        <end position="915"/>
    </location>
</feature>
<dbReference type="SMART" id="SM00710">
    <property type="entry name" value="PbH1"/>
    <property type="match status" value="7"/>
</dbReference>
<organism evidence="10">
    <name type="scientific">Caldilinea aerophila</name>
    <dbReference type="NCBI Taxonomy" id="133453"/>
    <lineage>
        <taxon>Bacteria</taxon>
        <taxon>Bacillati</taxon>
        <taxon>Chloroflexota</taxon>
        <taxon>Caldilineae</taxon>
        <taxon>Caldilineales</taxon>
        <taxon>Caldilineaceae</taxon>
        <taxon>Caldilinea</taxon>
    </lineage>
</organism>
<gene>
    <name evidence="10" type="ORF">ENQ20_15605</name>
</gene>
<evidence type="ECO:0000256" key="7">
    <source>
        <dbReference type="ARBA" id="ARBA00023136"/>
    </source>
</evidence>